<proteinExistence type="predicted"/>
<dbReference type="GO" id="GO:0005524">
    <property type="term" value="F:ATP binding"/>
    <property type="evidence" value="ECO:0007669"/>
    <property type="project" value="UniProtKB-UniRule"/>
</dbReference>
<keyword evidence="1 3" id="KW-0547">Nucleotide-binding</keyword>
<feature type="binding site" evidence="3">
    <location>
        <position position="175"/>
    </location>
    <ligand>
        <name>ATP</name>
        <dbReference type="ChEBI" id="CHEBI:30616"/>
    </ligand>
</feature>
<evidence type="ECO:0000256" key="2">
    <source>
        <dbReference type="ARBA" id="ARBA00022840"/>
    </source>
</evidence>
<dbReference type="InterPro" id="IPR000719">
    <property type="entry name" value="Prot_kinase_dom"/>
</dbReference>
<evidence type="ECO:0000256" key="3">
    <source>
        <dbReference type="PROSITE-ProRule" id="PRU10141"/>
    </source>
</evidence>
<dbReference type="CDD" id="cd00180">
    <property type="entry name" value="PKc"/>
    <property type="match status" value="1"/>
</dbReference>
<dbReference type="GO" id="GO:0004672">
    <property type="term" value="F:protein kinase activity"/>
    <property type="evidence" value="ECO:0007669"/>
    <property type="project" value="InterPro"/>
</dbReference>
<dbReference type="PROSITE" id="PS00107">
    <property type="entry name" value="PROTEIN_KINASE_ATP"/>
    <property type="match status" value="1"/>
</dbReference>
<feature type="region of interest" description="Disordered" evidence="4">
    <location>
        <begin position="89"/>
        <end position="129"/>
    </location>
</feature>
<feature type="compositionally biased region" description="Pro residues" evidence="4">
    <location>
        <begin position="37"/>
        <end position="47"/>
    </location>
</feature>
<evidence type="ECO:0000313" key="6">
    <source>
        <dbReference type="EMBL" id="CAD9150195.1"/>
    </source>
</evidence>
<dbReference type="EMBL" id="HBGF01048497">
    <property type="protein sequence ID" value="CAD9150195.1"/>
    <property type="molecule type" value="Transcribed_RNA"/>
</dbReference>
<dbReference type="SMART" id="SM00220">
    <property type="entry name" value="S_TKc"/>
    <property type="match status" value="1"/>
</dbReference>
<name>A0A7S1QX02_NEODS</name>
<dbReference type="Gene3D" id="3.30.200.20">
    <property type="entry name" value="Phosphorylase Kinase, domain 1"/>
    <property type="match status" value="1"/>
</dbReference>
<protein>
    <recommendedName>
        <fullName evidence="5">Protein kinase domain-containing protein</fullName>
    </recommendedName>
</protein>
<gene>
    <name evidence="6" type="ORF">NDES1114_LOCUS32393</name>
</gene>
<reference evidence="6" key="1">
    <citation type="submission" date="2021-01" db="EMBL/GenBank/DDBJ databases">
        <authorList>
            <person name="Corre E."/>
            <person name="Pelletier E."/>
            <person name="Niang G."/>
            <person name="Scheremetjew M."/>
            <person name="Finn R."/>
            <person name="Kale V."/>
            <person name="Holt S."/>
            <person name="Cochrane G."/>
            <person name="Meng A."/>
            <person name="Brown T."/>
            <person name="Cohen L."/>
        </authorList>
    </citation>
    <scope>NUCLEOTIDE SEQUENCE</scope>
    <source>
        <strain evidence="6">CCAP 1951/1</strain>
    </source>
</reference>
<dbReference type="SUPFAM" id="SSF56112">
    <property type="entry name" value="Protein kinase-like (PK-like)"/>
    <property type="match status" value="1"/>
</dbReference>
<feature type="compositionally biased region" description="Pro residues" evidence="4">
    <location>
        <begin position="423"/>
        <end position="432"/>
    </location>
</feature>
<evidence type="ECO:0000259" key="5">
    <source>
        <dbReference type="PROSITE" id="PS50011"/>
    </source>
</evidence>
<dbReference type="PANTHER" id="PTHR39666">
    <property type="entry name" value="RANBP2-TYPE DOMAIN-CONTAINING PROTEIN"/>
    <property type="match status" value="1"/>
</dbReference>
<accession>A0A7S1QX02</accession>
<dbReference type="PROSITE" id="PS50011">
    <property type="entry name" value="PROTEIN_KINASE_DOM"/>
    <property type="match status" value="1"/>
</dbReference>
<feature type="domain" description="Protein kinase" evidence="5">
    <location>
        <begin position="148"/>
        <end position="385"/>
    </location>
</feature>
<feature type="compositionally biased region" description="Pro residues" evidence="4">
    <location>
        <begin position="100"/>
        <end position="111"/>
    </location>
</feature>
<dbReference type="InterPro" id="IPR011009">
    <property type="entry name" value="Kinase-like_dom_sf"/>
</dbReference>
<feature type="compositionally biased region" description="Low complexity" evidence="4">
    <location>
        <begin position="413"/>
        <end position="422"/>
    </location>
</feature>
<organism evidence="6">
    <name type="scientific">Neobodo designis</name>
    <name type="common">Flagellated protozoan</name>
    <name type="synonym">Bodo designis</name>
    <dbReference type="NCBI Taxonomy" id="312471"/>
    <lineage>
        <taxon>Eukaryota</taxon>
        <taxon>Discoba</taxon>
        <taxon>Euglenozoa</taxon>
        <taxon>Kinetoplastea</taxon>
        <taxon>Metakinetoplastina</taxon>
        <taxon>Neobodonida</taxon>
        <taxon>Neobodo</taxon>
    </lineage>
</organism>
<dbReference type="InterPro" id="IPR008271">
    <property type="entry name" value="Ser/Thr_kinase_AS"/>
</dbReference>
<evidence type="ECO:0000256" key="4">
    <source>
        <dbReference type="SAM" id="MobiDB-lite"/>
    </source>
</evidence>
<dbReference type="Gene3D" id="1.10.510.10">
    <property type="entry name" value="Transferase(Phosphotransferase) domain 1"/>
    <property type="match status" value="1"/>
</dbReference>
<dbReference type="PROSITE" id="PS00108">
    <property type="entry name" value="PROTEIN_KINASE_ST"/>
    <property type="match status" value="1"/>
</dbReference>
<sequence>MGNSPTKTKDADTKRATSPGRKTSAGDRAQSPTRNPHGPPAKRPAPTSPRQQAGAQTQSRGVPHGGNYGAQASDDGSDMFMYRQASEYAGQTPVSQDTPSMPPPATTPAPHPSLNQLPQAMSAAPEKRGESHQPVRLTSDAIAATAYNWQRPPIGKGGFSTVYEGTFYGHSVAVKVLTIRNPSERQMFEEELQALLNPSLMHRNICPLLAFCYEAPAFIFPKLSPLSLERLKRLPLDVRDSVCIDVARGLAHMHAAGYVHSDMKPDNVLIEFDENRVIRRAMVGDMGCVKSCAVPVAPFGTIVFLDPGLPHGVQRLPHPADDVYSLGVTFLCIFMEAIPASVDDICRMDYDFAQRDPLRSGLVRSMMNPDAARRPTCAYIAHAMRQKQEEMWRAAAGRAATSPVPQGHPAHYPSPVSSQASAPPTPAGPPQQPQAYQQAYQQPPPQQPYQQQQPMDYRQRLMNFYQHYAPEKASNVDSILQAYRGKEEKIFADLESKYGPEPHKLGQQPHHQQQQPPMDYRQRLLNFYQHYDPSKAGNVDAVLKAYHGKEEKLFASLEAKYGPEPHKLQRELPRQSSTKV</sequence>
<dbReference type="InterPro" id="IPR017441">
    <property type="entry name" value="Protein_kinase_ATP_BS"/>
</dbReference>
<feature type="region of interest" description="Disordered" evidence="4">
    <location>
        <begin position="391"/>
        <end position="453"/>
    </location>
</feature>
<dbReference type="AlphaFoldDB" id="A0A7S1QX02"/>
<evidence type="ECO:0000256" key="1">
    <source>
        <dbReference type="ARBA" id="ARBA00022741"/>
    </source>
</evidence>
<dbReference type="Pfam" id="PF00069">
    <property type="entry name" value="Pkinase"/>
    <property type="match status" value="1"/>
</dbReference>
<dbReference type="PANTHER" id="PTHR39666:SF5">
    <property type="entry name" value="C2 DOMAIN-CONTAINING PROTEIN"/>
    <property type="match status" value="1"/>
</dbReference>
<feature type="region of interest" description="Disordered" evidence="4">
    <location>
        <begin position="1"/>
        <end position="76"/>
    </location>
</feature>
<feature type="compositionally biased region" description="Polar residues" evidence="4">
    <location>
        <begin position="48"/>
        <end position="60"/>
    </location>
</feature>
<keyword evidence="2 3" id="KW-0067">ATP-binding</keyword>